<name>A0A1H1RSG0_9ACTN</name>
<dbReference type="InterPro" id="IPR029058">
    <property type="entry name" value="AB_hydrolase_fold"/>
</dbReference>
<dbReference type="STRING" id="117157.SAMN04489717_2525"/>
<feature type="domain" description="Dienelactone hydrolase" evidence="3">
    <location>
        <begin position="139"/>
        <end position="260"/>
    </location>
</feature>
<dbReference type="OrthoDB" id="262125at2"/>
<evidence type="ECO:0000256" key="1">
    <source>
        <dbReference type="ARBA" id="ARBA00008645"/>
    </source>
</evidence>
<dbReference type="AlphaFoldDB" id="A0A1H1RSG0"/>
<dbReference type="SUPFAM" id="SSF53474">
    <property type="entry name" value="alpha/beta-Hydrolases"/>
    <property type="match status" value="1"/>
</dbReference>
<proteinExistence type="inferred from homology"/>
<accession>A0A1H1RSG0</accession>
<evidence type="ECO:0000313" key="4">
    <source>
        <dbReference type="EMBL" id="SDS38476.1"/>
    </source>
</evidence>
<dbReference type="Gene3D" id="3.40.50.1820">
    <property type="entry name" value="alpha/beta hydrolase"/>
    <property type="match status" value="1"/>
</dbReference>
<dbReference type="EMBL" id="LT629732">
    <property type="protein sequence ID" value="SDS38476.1"/>
    <property type="molecule type" value="Genomic_DNA"/>
</dbReference>
<dbReference type="PANTHER" id="PTHR22946">
    <property type="entry name" value="DIENELACTONE HYDROLASE DOMAIN-CONTAINING PROTEIN-RELATED"/>
    <property type="match status" value="1"/>
</dbReference>
<dbReference type="InterPro" id="IPR050261">
    <property type="entry name" value="FrsA_esterase"/>
</dbReference>
<dbReference type="GO" id="GO:0052689">
    <property type="term" value="F:carboxylic ester hydrolase activity"/>
    <property type="evidence" value="ECO:0007669"/>
    <property type="project" value="UniProtKB-ARBA"/>
</dbReference>
<dbReference type="InterPro" id="IPR002925">
    <property type="entry name" value="Dienelactn_hydro"/>
</dbReference>
<keyword evidence="5" id="KW-1185">Reference proteome</keyword>
<sequence length="377" mass="41555">MSYLWYWPDGGWDFAAWKARQTWEPVVSEQSGSAEPLPLLAGRSPEERLAGWEQARAGWQSVSAEILGSVTDEPPATMSWEYLGDEFVVSPPAPGHPYAMRRLRYLLTREEWGYAWLLTPTDATEPRPAVIALHQTTASGKAEVVGLETTGNTSHVRYAAELAARGFVVLAPDAIAFGERQAGHANARYRSAEEFFAAHPDGSVMAKMSFDVSRAVDLLEVVPQVDGRRIGCIGHSHGAYGTVFAMLGEPRIAAGVASCGLNLLRQDPSPHRWWLQTALIPRLGLYAPAVQQTPLDFHHWLALVAPRPLMVVAGTRDAIFPDVGEARWLDQVREVYGAYGAEQSFVRWVFDGPHTFPPAARHQAYGMLTEALRLSET</sequence>
<reference evidence="4 5" key="1">
    <citation type="submission" date="2016-10" db="EMBL/GenBank/DDBJ databases">
        <authorList>
            <person name="de Groot N.N."/>
        </authorList>
    </citation>
    <scope>NUCLEOTIDE SEQUENCE [LARGE SCALE GENOMIC DNA]</scope>
    <source>
        <strain evidence="4 5">DSM 22024</strain>
    </source>
</reference>
<evidence type="ECO:0000256" key="2">
    <source>
        <dbReference type="ARBA" id="ARBA00022801"/>
    </source>
</evidence>
<organism evidence="4 5">
    <name type="scientific">Actinopolymorpha singaporensis</name>
    <dbReference type="NCBI Taxonomy" id="117157"/>
    <lineage>
        <taxon>Bacteria</taxon>
        <taxon>Bacillati</taxon>
        <taxon>Actinomycetota</taxon>
        <taxon>Actinomycetes</taxon>
        <taxon>Propionibacteriales</taxon>
        <taxon>Actinopolymorphaceae</taxon>
        <taxon>Actinopolymorpha</taxon>
    </lineage>
</organism>
<dbReference type="Pfam" id="PF01738">
    <property type="entry name" value="DLH"/>
    <property type="match status" value="1"/>
</dbReference>
<dbReference type="PANTHER" id="PTHR22946:SF9">
    <property type="entry name" value="POLYKETIDE TRANSFERASE AF380"/>
    <property type="match status" value="1"/>
</dbReference>
<gene>
    <name evidence="4" type="ORF">SAMN04489717_2525</name>
</gene>
<dbReference type="Proteomes" id="UP000198983">
    <property type="component" value="Chromosome I"/>
</dbReference>
<evidence type="ECO:0000313" key="5">
    <source>
        <dbReference type="Proteomes" id="UP000198983"/>
    </source>
</evidence>
<evidence type="ECO:0000259" key="3">
    <source>
        <dbReference type="Pfam" id="PF01738"/>
    </source>
</evidence>
<dbReference type="RefSeq" id="WP_092653457.1">
    <property type="nucleotide sequence ID" value="NZ_LT629732.1"/>
</dbReference>
<keyword evidence="2 4" id="KW-0378">Hydrolase</keyword>
<comment type="similarity">
    <text evidence="1">Belongs to the AB hydrolase superfamily.</text>
</comment>
<protein>
    <submittedName>
        <fullName evidence="4">Dienelactone hydrolase</fullName>
    </submittedName>
</protein>